<reference evidence="3" key="2">
    <citation type="submission" date="2020-11" db="EMBL/GenBank/DDBJ databases">
        <authorList>
            <consortium name="DOE Joint Genome Institute"/>
            <person name="Kuo A."/>
            <person name="Miyauchi S."/>
            <person name="Kiss E."/>
            <person name="Drula E."/>
            <person name="Kohler A."/>
            <person name="Sanchez-Garcia M."/>
            <person name="Andreopoulos B."/>
            <person name="Barry K.W."/>
            <person name="Bonito G."/>
            <person name="Buee M."/>
            <person name="Carver A."/>
            <person name="Chen C."/>
            <person name="Cichocki N."/>
            <person name="Clum A."/>
            <person name="Culley D."/>
            <person name="Crous P.W."/>
            <person name="Fauchery L."/>
            <person name="Girlanda M."/>
            <person name="Hayes R."/>
            <person name="Keri Z."/>
            <person name="Labutti K."/>
            <person name="Lipzen A."/>
            <person name="Lombard V."/>
            <person name="Magnuson J."/>
            <person name="Maillard F."/>
            <person name="Morin E."/>
            <person name="Murat C."/>
            <person name="Nolan M."/>
            <person name="Ohm R."/>
            <person name="Pangilinan J."/>
            <person name="Pereira M."/>
            <person name="Perotto S."/>
            <person name="Peter M."/>
            <person name="Riley R."/>
            <person name="Sitrit Y."/>
            <person name="Stielow B."/>
            <person name="Szollosi G."/>
            <person name="Zifcakova L."/>
            <person name="Stursova M."/>
            <person name="Spatafora J.W."/>
            <person name="Tedersoo L."/>
            <person name="Vaario L.-M."/>
            <person name="Yamada A."/>
            <person name="Yan M."/>
            <person name="Wang P."/>
            <person name="Xu J."/>
            <person name="Bruns T."/>
            <person name="Baldrian P."/>
            <person name="Vilgalys R."/>
            <person name="Henrissat B."/>
            <person name="Grigoriev I.V."/>
            <person name="Hibbett D."/>
            <person name="Nagy L.G."/>
            <person name="Martin F.M."/>
        </authorList>
    </citation>
    <scope>NUCLEOTIDE SEQUENCE</scope>
    <source>
        <strain evidence="3">UH-Tt-Lm1</strain>
    </source>
</reference>
<dbReference type="PANTHER" id="PTHR37402">
    <property type="entry name" value="GRAM DOMAIN-CONTAINING PROTEIN 4"/>
    <property type="match status" value="1"/>
</dbReference>
<dbReference type="OrthoDB" id="1708389at2759"/>
<proteinExistence type="predicted"/>
<feature type="compositionally biased region" description="Polar residues" evidence="1">
    <location>
        <begin position="131"/>
        <end position="140"/>
    </location>
</feature>
<protein>
    <recommendedName>
        <fullName evidence="5">GRAM domain-containing protein</fullName>
    </recommendedName>
</protein>
<feature type="compositionally biased region" description="Pro residues" evidence="1">
    <location>
        <begin position="73"/>
        <end position="87"/>
    </location>
</feature>
<reference evidence="3" key="1">
    <citation type="journal article" date="2020" name="Nat. Commun.">
        <title>Large-scale genome sequencing of mycorrhizal fungi provides insights into the early evolution of symbiotic traits.</title>
        <authorList>
            <person name="Miyauchi S."/>
            <person name="Kiss E."/>
            <person name="Kuo A."/>
            <person name="Drula E."/>
            <person name="Kohler A."/>
            <person name="Sanchez-Garcia M."/>
            <person name="Morin E."/>
            <person name="Andreopoulos B."/>
            <person name="Barry K.W."/>
            <person name="Bonito G."/>
            <person name="Buee M."/>
            <person name="Carver A."/>
            <person name="Chen C."/>
            <person name="Cichocki N."/>
            <person name="Clum A."/>
            <person name="Culley D."/>
            <person name="Crous P.W."/>
            <person name="Fauchery L."/>
            <person name="Girlanda M."/>
            <person name="Hayes R.D."/>
            <person name="Keri Z."/>
            <person name="LaButti K."/>
            <person name="Lipzen A."/>
            <person name="Lombard V."/>
            <person name="Magnuson J."/>
            <person name="Maillard F."/>
            <person name="Murat C."/>
            <person name="Nolan M."/>
            <person name="Ohm R.A."/>
            <person name="Pangilinan J."/>
            <person name="Pereira M.F."/>
            <person name="Perotto S."/>
            <person name="Peter M."/>
            <person name="Pfister S."/>
            <person name="Riley R."/>
            <person name="Sitrit Y."/>
            <person name="Stielow J.B."/>
            <person name="Szollosi G."/>
            <person name="Zifcakova L."/>
            <person name="Stursova M."/>
            <person name="Spatafora J.W."/>
            <person name="Tedersoo L."/>
            <person name="Vaario L.M."/>
            <person name="Yamada A."/>
            <person name="Yan M."/>
            <person name="Wang P."/>
            <person name="Xu J."/>
            <person name="Bruns T."/>
            <person name="Baldrian P."/>
            <person name="Vilgalys R."/>
            <person name="Dunand C."/>
            <person name="Henrissat B."/>
            <person name="Grigoriev I.V."/>
            <person name="Hibbett D."/>
            <person name="Nagy L.G."/>
            <person name="Martin F.M."/>
        </authorList>
    </citation>
    <scope>NUCLEOTIDE SEQUENCE</scope>
    <source>
        <strain evidence="3">UH-Tt-Lm1</strain>
    </source>
</reference>
<evidence type="ECO:0000313" key="3">
    <source>
        <dbReference type="EMBL" id="KAF9786959.1"/>
    </source>
</evidence>
<feature type="transmembrane region" description="Helical" evidence="2">
    <location>
        <begin position="501"/>
        <end position="521"/>
    </location>
</feature>
<keyword evidence="2" id="KW-0472">Membrane</keyword>
<feature type="transmembrane region" description="Helical" evidence="2">
    <location>
        <begin position="527"/>
        <end position="546"/>
    </location>
</feature>
<feature type="compositionally biased region" description="Pro residues" evidence="1">
    <location>
        <begin position="113"/>
        <end position="123"/>
    </location>
</feature>
<evidence type="ECO:0000313" key="4">
    <source>
        <dbReference type="Proteomes" id="UP000736335"/>
    </source>
</evidence>
<evidence type="ECO:0008006" key="5">
    <source>
        <dbReference type="Google" id="ProtNLM"/>
    </source>
</evidence>
<dbReference type="Proteomes" id="UP000736335">
    <property type="component" value="Unassembled WGS sequence"/>
</dbReference>
<feature type="region of interest" description="Disordered" evidence="1">
    <location>
        <begin position="40"/>
        <end position="193"/>
    </location>
</feature>
<evidence type="ECO:0000256" key="2">
    <source>
        <dbReference type="SAM" id="Phobius"/>
    </source>
</evidence>
<dbReference type="InterPro" id="IPR037847">
    <property type="entry name" value="GRAMDC4"/>
</dbReference>
<evidence type="ECO:0000256" key="1">
    <source>
        <dbReference type="SAM" id="MobiDB-lite"/>
    </source>
</evidence>
<comment type="caution">
    <text evidence="3">The sequence shown here is derived from an EMBL/GenBank/DDBJ whole genome shotgun (WGS) entry which is preliminary data.</text>
</comment>
<gene>
    <name evidence="3" type="ORF">BJ322DRAFT_1052922</name>
</gene>
<accession>A0A9P6L8P0</accession>
<sequence length="750" mass="82564">MMITALTAPGRLGQLIQKPESCQCDITVFDSLFATTMSEPRNRTLAPPPPRHPAVNARPPSPNTQSPSNILAAPPPPVHPSLPPRPSSSPRQDARLDYFSESRPSQVATTLDVPPPPVPPNRPGFPRSASEGVTASTSSVDVRPIESPVPPPKRPSVSPELPPPNSLSSITAPSAIPPPVHHARHQRSLTSDSAYEATLSEKELRDLYDDEEIDRFIRLFSAFVNEVKLDDSGQSTANADFTAAVDSIVVEDPEDNDDKDWVSLKDAGESLGLPQDGNQPQTICEQIAQKFVEPYLPKTTKTIPPFTVFRFRLTVQRLYLALEPGYQYILDNLVSLALWEDRNWSLGLCLGYWVLWVHNLLLPAFIFYLLYVLLHRKMHPYPSLAQLREHRGHIDKASEFGEELQARLTASTPFGLLDAWKTLRVYNKKKPKVKGKHHDDSASIIGTETAVTEGDTTAVEGSGEGAHERDSIKALCLEALCELVDGLERLKNLFLWRKPSASYMLSIALGVIGFVTLMLPAQWLAKIAYFVLGFAFWHIPPILAALPAGDHRRILALTHIVPTDADYAMAMISERVARGQEIKPLNRKRKAVKKSDVGDSSDVASHGTDEDGKPSRILKGVSALKTVADTGYQAIGGQRFIHNFAPAAVRDAGPQSDSRSYPAQRGKIPGIITVSTEKFYFTPLLSGSKLEVPVGDIVGIKKAMPKGISIRVKDVTQEGGERNEKFMLVYERDELFGRLVGTGGKKWTRI</sequence>
<keyword evidence="2" id="KW-1133">Transmembrane helix</keyword>
<keyword evidence="4" id="KW-1185">Reference proteome</keyword>
<organism evidence="3 4">
    <name type="scientific">Thelephora terrestris</name>
    <dbReference type="NCBI Taxonomy" id="56493"/>
    <lineage>
        <taxon>Eukaryota</taxon>
        <taxon>Fungi</taxon>
        <taxon>Dikarya</taxon>
        <taxon>Basidiomycota</taxon>
        <taxon>Agaricomycotina</taxon>
        <taxon>Agaricomycetes</taxon>
        <taxon>Thelephorales</taxon>
        <taxon>Thelephoraceae</taxon>
        <taxon>Thelephora</taxon>
    </lineage>
</organism>
<feature type="compositionally biased region" description="Pro residues" evidence="1">
    <location>
        <begin position="147"/>
        <end position="165"/>
    </location>
</feature>
<feature type="transmembrane region" description="Helical" evidence="2">
    <location>
        <begin position="350"/>
        <end position="374"/>
    </location>
</feature>
<dbReference type="PANTHER" id="PTHR37402:SF1">
    <property type="entry name" value="GRAM DOMAIN-CONTAINING PROTEIN 4"/>
    <property type="match status" value="1"/>
</dbReference>
<keyword evidence="2" id="KW-0812">Transmembrane</keyword>
<feature type="region of interest" description="Disordered" evidence="1">
    <location>
        <begin position="587"/>
        <end position="615"/>
    </location>
</feature>
<dbReference type="EMBL" id="WIUZ02000005">
    <property type="protein sequence ID" value="KAF9786959.1"/>
    <property type="molecule type" value="Genomic_DNA"/>
</dbReference>
<name>A0A9P6L8P0_9AGAM</name>
<dbReference type="AlphaFoldDB" id="A0A9P6L8P0"/>
<dbReference type="GO" id="GO:0006915">
    <property type="term" value="P:apoptotic process"/>
    <property type="evidence" value="ECO:0007669"/>
    <property type="project" value="InterPro"/>
</dbReference>